<reference evidence="8 9" key="1">
    <citation type="submission" date="2019-07" db="EMBL/GenBank/DDBJ databases">
        <title>Whole genome shotgun sequence of Rhodospirillum oryzae NBRC 107573.</title>
        <authorList>
            <person name="Hosoyama A."/>
            <person name="Uohara A."/>
            <person name="Ohji S."/>
            <person name="Ichikawa N."/>
        </authorList>
    </citation>
    <scope>NUCLEOTIDE SEQUENCE [LARGE SCALE GENOMIC DNA]</scope>
    <source>
        <strain evidence="8 9">NBRC 107573</strain>
    </source>
</reference>
<keyword evidence="2" id="KW-0997">Cell inner membrane</keyword>
<keyword evidence="9" id="KW-1185">Reference proteome</keyword>
<keyword evidence="3 5" id="KW-0807">Transducer</keyword>
<name>A0A512HAE9_9PROT</name>
<dbReference type="GO" id="GO:0007165">
    <property type="term" value="P:signal transduction"/>
    <property type="evidence" value="ECO:0007669"/>
    <property type="project" value="UniProtKB-KW"/>
</dbReference>
<feature type="domain" description="T-SNARE coiled-coil homology" evidence="7">
    <location>
        <begin position="341"/>
        <end position="387"/>
    </location>
</feature>
<dbReference type="GO" id="GO:0005886">
    <property type="term" value="C:plasma membrane"/>
    <property type="evidence" value="ECO:0007669"/>
    <property type="project" value="UniProtKB-SubCell"/>
</dbReference>
<dbReference type="PROSITE" id="PS50111">
    <property type="entry name" value="CHEMOTAXIS_TRANSDUC_2"/>
    <property type="match status" value="1"/>
</dbReference>
<dbReference type="Pfam" id="PF00015">
    <property type="entry name" value="MCPsignal"/>
    <property type="match status" value="1"/>
</dbReference>
<evidence type="ECO:0000256" key="2">
    <source>
        <dbReference type="ARBA" id="ARBA00022519"/>
    </source>
</evidence>
<dbReference type="SUPFAM" id="SSF58104">
    <property type="entry name" value="Methyl-accepting chemotaxis protein (MCP) signaling domain"/>
    <property type="match status" value="1"/>
</dbReference>
<comment type="subcellular location">
    <subcellularLocation>
        <location evidence="1">Cell inner membrane</location>
        <topology evidence="1">Multi-pass membrane protein</topology>
    </subcellularLocation>
</comment>
<evidence type="ECO:0000259" key="6">
    <source>
        <dbReference type="PROSITE" id="PS50111"/>
    </source>
</evidence>
<evidence type="ECO:0000259" key="7">
    <source>
        <dbReference type="PROSITE" id="PS50192"/>
    </source>
</evidence>
<sequence>MVTPFAVDLRNRLDALGIDGAAREMLRECRPVLEKQIDDIIRKGYAAILAVPEGKSAYANANMDEVYKTQKNYWLNDVLSDVFNEERIENSARIFVLRQQQGFALRWYFALQTSILQNCIAALIVHFRRDKDKLRRAIDALTRTVMFQLEVASSSYLHATQEQASQALDTAAHEFEQQVSGIVHEVSRSVGTVSAAAVSMADVANQSAREAGSAAASATQTSDNISTVAAATEELTSSIQEISTQVVRATTITESAVNEADGTNQLVQGLAEAVGKIGDVVRLINDIASQTNLLALNATIEAARAGEAGKGFAVVAGEVKHLANQTSRATDEISSQIGAVQGATQEAVAAIQKIGATIGNINQISVALASAVEEQRAATREIARNVDEAARAGQVVSATIGAVSTLAGKTDTTARDLSGTVETLSQQTSTLSRQVDQFLSRIRAG</sequence>
<dbReference type="AlphaFoldDB" id="A0A512HAE9"/>
<dbReference type="PROSITE" id="PS50192">
    <property type="entry name" value="T_SNARE"/>
    <property type="match status" value="1"/>
</dbReference>
<dbReference type="CDD" id="cd01068">
    <property type="entry name" value="globin_sensor"/>
    <property type="match status" value="1"/>
</dbReference>
<organism evidence="8 9">
    <name type="scientific">Pararhodospirillum oryzae</name>
    <dbReference type="NCBI Taxonomy" id="478448"/>
    <lineage>
        <taxon>Bacteria</taxon>
        <taxon>Pseudomonadati</taxon>
        <taxon>Pseudomonadota</taxon>
        <taxon>Alphaproteobacteria</taxon>
        <taxon>Rhodospirillales</taxon>
        <taxon>Rhodospirillaceae</taxon>
        <taxon>Pararhodospirillum</taxon>
    </lineage>
</organism>
<dbReference type="OrthoDB" id="266313at2"/>
<dbReference type="GO" id="GO:0004888">
    <property type="term" value="F:transmembrane signaling receptor activity"/>
    <property type="evidence" value="ECO:0007669"/>
    <property type="project" value="InterPro"/>
</dbReference>
<comment type="similarity">
    <text evidence="4">Belongs to the methyl-accepting chemotaxis (MCP) protein family.</text>
</comment>
<dbReference type="PANTHER" id="PTHR32089:SF112">
    <property type="entry name" value="LYSOZYME-LIKE PROTEIN-RELATED"/>
    <property type="match status" value="1"/>
</dbReference>
<keyword evidence="2" id="KW-0472">Membrane</keyword>
<dbReference type="InterPro" id="IPR000727">
    <property type="entry name" value="T_SNARE_dom"/>
</dbReference>
<dbReference type="InterPro" id="IPR004089">
    <property type="entry name" value="MCPsignal_dom"/>
</dbReference>
<dbReference type="Proteomes" id="UP000321567">
    <property type="component" value="Unassembled WGS sequence"/>
</dbReference>
<comment type="caution">
    <text evidence="8">The sequence shown here is derived from an EMBL/GenBank/DDBJ whole genome shotgun (WGS) entry which is preliminary data.</text>
</comment>
<dbReference type="GO" id="GO:0020037">
    <property type="term" value="F:heme binding"/>
    <property type="evidence" value="ECO:0007669"/>
    <property type="project" value="InterPro"/>
</dbReference>
<evidence type="ECO:0000256" key="4">
    <source>
        <dbReference type="ARBA" id="ARBA00029447"/>
    </source>
</evidence>
<dbReference type="Pfam" id="PF11563">
    <property type="entry name" value="Protoglobin"/>
    <property type="match status" value="1"/>
</dbReference>
<evidence type="ECO:0000256" key="5">
    <source>
        <dbReference type="PROSITE-ProRule" id="PRU00284"/>
    </source>
</evidence>
<dbReference type="PRINTS" id="PR00260">
    <property type="entry name" value="CHEMTRNSDUCR"/>
</dbReference>
<dbReference type="RefSeq" id="WP_147164457.1">
    <property type="nucleotide sequence ID" value="NZ_BJZO01000078.1"/>
</dbReference>
<dbReference type="Gene3D" id="1.10.287.950">
    <property type="entry name" value="Methyl-accepting chemotaxis protein"/>
    <property type="match status" value="1"/>
</dbReference>
<evidence type="ECO:0000313" key="8">
    <source>
        <dbReference type="EMBL" id="GEO82427.1"/>
    </source>
</evidence>
<dbReference type="SMART" id="SM00283">
    <property type="entry name" value="MA"/>
    <property type="match status" value="1"/>
</dbReference>
<gene>
    <name evidence="8" type="ORF">ROR02_25580</name>
</gene>
<proteinExistence type="inferred from homology"/>
<evidence type="ECO:0000256" key="1">
    <source>
        <dbReference type="ARBA" id="ARBA00004429"/>
    </source>
</evidence>
<dbReference type="InterPro" id="IPR004090">
    <property type="entry name" value="Chemotax_Me-accpt_rcpt"/>
</dbReference>
<evidence type="ECO:0000256" key="3">
    <source>
        <dbReference type="ARBA" id="ARBA00023224"/>
    </source>
</evidence>
<accession>A0A512HAE9</accession>
<dbReference type="GO" id="GO:0006935">
    <property type="term" value="P:chemotaxis"/>
    <property type="evidence" value="ECO:0007669"/>
    <property type="project" value="InterPro"/>
</dbReference>
<dbReference type="InterPro" id="IPR039379">
    <property type="entry name" value="Protoglobin_sensor_dom"/>
</dbReference>
<dbReference type="Gene3D" id="1.10.490.10">
    <property type="entry name" value="Globins"/>
    <property type="match status" value="1"/>
</dbReference>
<dbReference type="InterPro" id="IPR044398">
    <property type="entry name" value="Globin-sensor_dom"/>
</dbReference>
<dbReference type="InterPro" id="IPR012292">
    <property type="entry name" value="Globin/Proto"/>
</dbReference>
<dbReference type="GO" id="GO:0019825">
    <property type="term" value="F:oxygen binding"/>
    <property type="evidence" value="ECO:0007669"/>
    <property type="project" value="InterPro"/>
</dbReference>
<keyword evidence="2" id="KW-1003">Cell membrane</keyword>
<feature type="domain" description="Methyl-accepting transducer" evidence="6">
    <location>
        <begin position="189"/>
        <end position="425"/>
    </location>
</feature>
<dbReference type="InterPro" id="IPR009050">
    <property type="entry name" value="Globin-like_sf"/>
</dbReference>
<dbReference type="SUPFAM" id="SSF46458">
    <property type="entry name" value="Globin-like"/>
    <property type="match status" value="1"/>
</dbReference>
<evidence type="ECO:0000313" key="9">
    <source>
        <dbReference type="Proteomes" id="UP000321567"/>
    </source>
</evidence>
<dbReference type="EMBL" id="BJZO01000078">
    <property type="protein sequence ID" value="GEO82427.1"/>
    <property type="molecule type" value="Genomic_DNA"/>
</dbReference>
<protein>
    <submittedName>
        <fullName evidence="8">Chemotaxis protein</fullName>
    </submittedName>
</protein>
<dbReference type="PANTHER" id="PTHR32089">
    <property type="entry name" value="METHYL-ACCEPTING CHEMOTAXIS PROTEIN MCPB"/>
    <property type="match status" value="1"/>
</dbReference>